<dbReference type="NCBIfam" id="TIGR02209">
    <property type="entry name" value="ftsL_broad"/>
    <property type="match status" value="1"/>
</dbReference>
<evidence type="ECO:0000256" key="5">
    <source>
        <dbReference type="ARBA" id="ARBA00023136"/>
    </source>
</evidence>
<keyword evidence="2 7" id="KW-0132">Cell division</keyword>
<dbReference type="EMBL" id="NOII01000001">
    <property type="protein sequence ID" value="OYD58949.1"/>
    <property type="molecule type" value="Genomic_DNA"/>
</dbReference>
<name>A0A235FCM7_9BACL</name>
<keyword evidence="11" id="KW-1185">Reference proteome</keyword>
<evidence type="ECO:0000256" key="9">
    <source>
        <dbReference type="SAM" id="MobiDB-lite"/>
    </source>
</evidence>
<keyword evidence="6 7" id="KW-0131">Cell cycle</keyword>
<sequence length="121" mass="13716">MSNLAYQVQRQKQVQMPQPSKQPKIGVSIQTRGVTKGEKFLWVFAAVVLLAGAVWIIANYASIYSNSLSNQKLEQTISLETKKKEDFKLQVTELSAPERMFKIAKEQGFKLDDKNVKVVQN</sequence>
<gene>
    <name evidence="7 10" type="primary">ftsL</name>
    <name evidence="10" type="ORF">CGZ90_03340</name>
</gene>
<dbReference type="AlphaFoldDB" id="A0A235FCM7"/>
<comment type="subcellular location">
    <subcellularLocation>
        <location evidence="7">Cell membrane</location>
        <topology evidence="7">Single-pass type II membrane protein</topology>
    </subcellularLocation>
    <text evidence="7">Localizes to the division septum where it forms a ring structure.</text>
</comment>
<organism evidence="10 11">
    <name type="scientific">Fictibacillus aquaticus</name>
    <dbReference type="NCBI Taxonomy" id="2021314"/>
    <lineage>
        <taxon>Bacteria</taxon>
        <taxon>Bacillati</taxon>
        <taxon>Bacillota</taxon>
        <taxon>Bacilli</taxon>
        <taxon>Bacillales</taxon>
        <taxon>Fictibacillaceae</taxon>
        <taxon>Fictibacillus</taxon>
    </lineage>
</organism>
<keyword evidence="3 7" id="KW-0812">Transmembrane</keyword>
<evidence type="ECO:0000256" key="6">
    <source>
        <dbReference type="ARBA" id="ARBA00023306"/>
    </source>
</evidence>
<feature type="compositionally biased region" description="Low complexity" evidence="9">
    <location>
        <begin position="7"/>
        <end position="19"/>
    </location>
</feature>
<comment type="caution">
    <text evidence="10">The sequence shown here is derived from an EMBL/GenBank/DDBJ whole genome shotgun (WGS) entry which is preliminary data.</text>
</comment>
<protein>
    <recommendedName>
        <fullName evidence="7 8">Cell division protein FtsL</fullName>
    </recommendedName>
</protein>
<dbReference type="OrthoDB" id="2989137at2"/>
<comment type="similarity">
    <text evidence="7">Belongs to the FtsL family.</text>
</comment>
<evidence type="ECO:0000256" key="7">
    <source>
        <dbReference type="HAMAP-Rule" id="MF_00910"/>
    </source>
</evidence>
<dbReference type="InterPro" id="IPR011922">
    <property type="entry name" value="Cell_div_FtsL"/>
</dbReference>
<feature type="transmembrane region" description="Helical" evidence="7">
    <location>
        <begin position="40"/>
        <end position="61"/>
    </location>
</feature>
<evidence type="ECO:0000313" key="11">
    <source>
        <dbReference type="Proteomes" id="UP000215059"/>
    </source>
</evidence>
<evidence type="ECO:0000256" key="4">
    <source>
        <dbReference type="ARBA" id="ARBA00022989"/>
    </source>
</evidence>
<dbReference type="HAMAP" id="MF_00910">
    <property type="entry name" value="FtsL"/>
    <property type="match status" value="1"/>
</dbReference>
<dbReference type="GO" id="GO:0043093">
    <property type="term" value="P:FtsZ-dependent cytokinesis"/>
    <property type="evidence" value="ECO:0007669"/>
    <property type="project" value="UniProtKB-UniRule"/>
</dbReference>
<keyword evidence="4 7" id="KW-1133">Transmembrane helix</keyword>
<keyword evidence="1 7" id="KW-1003">Cell membrane</keyword>
<keyword evidence="5 7" id="KW-0472">Membrane</keyword>
<dbReference type="GO" id="GO:0005886">
    <property type="term" value="C:plasma membrane"/>
    <property type="evidence" value="ECO:0007669"/>
    <property type="project" value="UniProtKB-SubCell"/>
</dbReference>
<dbReference type="GO" id="GO:0032153">
    <property type="term" value="C:cell division site"/>
    <property type="evidence" value="ECO:0007669"/>
    <property type="project" value="UniProtKB-UniRule"/>
</dbReference>
<accession>A0A235FCM7</accession>
<evidence type="ECO:0000313" key="10">
    <source>
        <dbReference type="EMBL" id="OYD58949.1"/>
    </source>
</evidence>
<evidence type="ECO:0000256" key="3">
    <source>
        <dbReference type="ARBA" id="ARBA00022692"/>
    </source>
</evidence>
<reference evidence="10 11" key="1">
    <citation type="submission" date="2017-07" db="EMBL/GenBank/DDBJ databases">
        <title>Fictibacillus sp. nov. GDSW-R2A3 Genome sequencing and assembly.</title>
        <authorList>
            <person name="Mayilraj S."/>
        </authorList>
    </citation>
    <scope>NUCLEOTIDE SEQUENCE [LARGE SCALE GENOMIC DNA]</scope>
    <source>
        <strain evidence="10 11">GDSW-R2A3</strain>
    </source>
</reference>
<proteinExistence type="inferred from homology"/>
<evidence type="ECO:0000256" key="2">
    <source>
        <dbReference type="ARBA" id="ARBA00022618"/>
    </source>
</evidence>
<comment type="function">
    <text evidence="7">Essential cell division protein.</text>
</comment>
<dbReference type="Proteomes" id="UP000215059">
    <property type="component" value="Unassembled WGS sequence"/>
</dbReference>
<dbReference type="RefSeq" id="WP_094250909.1">
    <property type="nucleotide sequence ID" value="NZ_JBHLXL010000001.1"/>
</dbReference>
<feature type="region of interest" description="Disordered" evidence="9">
    <location>
        <begin position="1"/>
        <end position="25"/>
    </location>
</feature>
<evidence type="ECO:0000256" key="8">
    <source>
        <dbReference type="NCBIfam" id="TIGR02209"/>
    </source>
</evidence>
<evidence type="ECO:0000256" key="1">
    <source>
        <dbReference type="ARBA" id="ARBA00022475"/>
    </source>
</evidence>